<name>A0A6J6VAA3_9ZZZZ</name>
<dbReference type="InterPro" id="IPR027417">
    <property type="entry name" value="P-loop_NTPase"/>
</dbReference>
<dbReference type="AlphaFoldDB" id="A0A6J6VAA3"/>
<proteinExistence type="predicted"/>
<reference evidence="2" key="1">
    <citation type="submission" date="2020-05" db="EMBL/GenBank/DDBJ databases">
        <authorList>
            <person name="Chiriac C."/>
            <person name="Salcher M."/>
            <person name="Ghai R."/>
            <person name="Kavagutti S V."/>
        </authorList>
    </citation>
    <scope>NUCLEOTIDE SEQUENCE</scope>
</reference>
<gene>
    <name evidence="2" type="ORF">UFOPK2922_00243</name>
</gene>
<evidence type="ECO:0000313" key="2">
    <source>
        <dbReference type="EMBL" id="CAB4769252.1"/>
    </source>
</evidence>
<sequence length="618" mass="68323">MRALLRKTATNLKQLGSDGSLVAQLSNQMFHVVGNSPSPAESRSWESSLPVLAQDLIDCGLGDVDVLLEYQLPYTSKRIDAIVCGSDPKTGKPSLIVVELKQWSSFELVAGTTDLVSIGAYGNQPLLHPAEQVKRYCEHLEDFNRFIENSDAKLMGVAYLHNWLAVRNAAIDKIPTSVHGQVFLGSEKSKWHDFLKANLSANNSTLVADGLLSGKLAPTKQLMDLAADEIRSQNQFVLLDEQKVAFSLVMKAVRESNEANTKTAIIVTGGPGTGKSVIALALLGELSREGKTTLHATGSKAFRNSLRKIAGNRAPQVQKMFSYFNSFMTVAPNSLEVLICDEAHRIRETSANRYTKADNRTGTPQVNELLRTARVPVFFLDSHQVVRKGELGTPEYIEKSASDLGIKTYRVDLDGQFRCGGSRLYENWILGLLDLNEQAPSIWEEDLNFKVSVVDSPEEMESVLSEKLKEGYKARITAGFCWTWNDPTKNGTLPLDVKIGTWQKPWNVKGDRGVGGYMSGELWAIDPKGFDQIGCVYTAQGFEYDWNGVIFGPDLVWRNGQWLGVIAGSKDPAMRGVSQEAFDQLVRNTYKVLLTRGLSGTLVYSVDPETQKHLKQLI</sequence>
<dbReference type="EMBL" id="CAEZZS010000006">
    <property type="protein sequence ID" value="CAB4769252.1"/>
    <property type="molecule type" value="Genomic_DNA"/>
</dbReference>
<dbReference type="InterPro" id="IPR018647">
    <property type="entry name" value="SLFN_3-like_DNA/RNA_helicase"/>
</dbReference>
<dbReference type="SMART" id="SM00382">
    <property type="entry name" value="AAA"/>
    <property type="match status" value="1"/>
</dbReference>
<dbReference type="Gene3D" id="3.40.50.300">
    <property type="entry name" value="P-loop containing nucleotide triphosphate hydrolases"/>
    <property type="match status" value="1"/>
</dbReference>
<dbReference type="Pfam" id="PF09848">
    <property type="entry name" value="SLFN-g3_helicase"/>
    <property type="match status" value="1"/>
</dbReference>
<dbReference type="SUPFAM" id="SSF52540">
    <property type="entry name" value="P-loop containing nucleoside triphosphate hydrolases"/>
    <property type="match status" value="1"/>
</dbReference>
<evidence type="ECO:0000259" key="1">
    <source>
        <dbReference type="SMART" id="SM00382"/>
    </source>
</evidence>
<dbReference type="InterPro" id="IPR003593">
    <property type="entry name" value="AAA+_ATPase"/>
</dbReference>
<protein>
    <submittedName>
        <fullName evidence="2">Unannotated protein</fullName>
    </submittedName>
</protein>
<accession>A0A6J6VAA3</accession>
<organism evidence="2">
    <name type="scientific">freshwater metagenome</name>
    <dbReference type="NCBI Taxonomy" id="449393"/>
    <lineage>
        <taxon>unclassified sequences</taxon>
        <taxon>metagenomes</taxon>
        <taxon>ecological metagenomes</taxon>
    </lineage>
</organism>
<feature type="domain" description="AAA+ ATPase" evidence="1">
    <location>
        <begin position="261"/>
        <end position="410"/>
    </location>
</feature>
<dbReference type="CDD" id="cd00009">
    <property type="entry name" value="AAA"/>
    <property type="match status" value="1"/>
</dbReference>